<accession>A0A0K0DJG7</accession>
<feature type="domain" description="V-SNARE coiled-coil homology" evidence="4">
    <location>
        <begin position="72"/>
        <end position="132"/>
    </location>
</feature>
<protein>
    <submittedName>
        <fullName evidence="6">V-SNARE coiled-coil homology domain-containing protein</fullName>
    </submittedName>
</protein>
<dbReference type="PRINTS" id="PR00219">
    <property type="entry name" value="SYNAPTOBREVN"/>
</dbReference>
<dbReference type="GO" id="GO:0016192">
    <property type="term" value="P:vesicle-mediated transport"/>
    <property type="evidence" value="ECO:0007669"/>
    <property type="project" value="InterPro"/>
</dbReference>
<keyword evidence="5" id="KW-1185">Reference proteome</keyword>
<evidence type="ECO:0000256" key="1">
    <source>
        <dbReference type="PROSITE-ProRule" id="PRU00290"/>
    </source>
</evidence>
<dbReference type="STRING" id="6313.A0A0K0DJG7"/>
<dbReference type="InterPro" id="IPR042855">
    <property type="entry name" value="V_SNARE_CC"/>
</dbReference>
<evidence type="ECO:0000313" key="5">
    <source>
        <dbReference type="Proteomes" id="UP000035642"/>
    </source>
</evidence>
<dbReference type="PROSITE" id="PS50892">
    <property type="entry name" value="V_SNARE"/>
    <property type="match status" value="1"/>
</dbReference>
<dbReference type="InterPro" id="IPR016444">
    <property type="entry name" value="Synaptobrevin/VAMP"/>
</dbReference>
<dbReference type="Gene3D" id="1.20.5.110">
    <property type="match status" value="1"/>
</dbReference>
<keyword evidence="3" id="KW-0812">Transmembrane</keyword>
<dbReference type="Pfam" id="PF00957">
    <property type="entry name" value="Synaptobrevin"/>
    <property type="match status" value="1"/>
</dbReference>
<dbReference type="WBParaSite" id="ACAC_0001154901-mRNA-1">
    <property type="protein sequence ID" value="ACAC_0001154901-mRNA-1"/>
    <property type="gene ID" value="ACAC_0001154901"/>
</dbReference>
<evidence type="ECO:0000256" key="3">
    <source>
        <dbReference type="SAM" id="Phobius"/>
    </source>
</evidence>
<keyword evidence="3" id="KW-1133">Transmembrane helix</keyword>
<dbReference type="InterPro" id="IPR001388">
    <property type="entry name" value="Synaptobrevin-like"/>
</dbReference>
<sequence>MNASGASNSKKSCPPETCDGGDVFEVHVKNDDVVPFSLDTLVVPDDIYTTDYGPATMENFNYPVSKIGCEDKIMQTRRQLEEVMDMMRSNIEKLSERSERLEDLACRAEVLDMSSNEFQRCASEVRRQKQWKAYAGKFVAIGLIGIAVISTVGERFRTVYKKMYVMRCEIRDRI</sequence>
<feature type="transmembrane region" description="Helical" evidence="3">
    <location>
        <begin position="134"/>
        <end position="153"/>
    </location>
</feature>
<keyword evidence="1 2" id="KW-0175">Coiled coil</keyword>
<name>A0A0K0DJG7_ANGCA</name>
<dbReference type="AlphaFoldDB" id="A0A0K0DJG7"/>
<dbReference type="SUPFAM" id="SSF58038">
    <property type="entry name" value="SNARE fusion complex"/>
    <property type="match status" value="1"/>
</dbReference>
<reference evidence="6" key="2">
    <citation type="submission" date="2017-02" db="UniProtKB">
        <authorList>
            <consortium name="WormBaseParasite"/>
        </authorList>
    </citation>
    <scope>IDENTIFICATION</scope>
</reference>
<evidence type="ECO:0000313" key="6">
    <source>
        <dbReference type="WBParaSite" id="ACAC_0001154901-mRNA-1"/>
    </source>
</evidence>
<evidence type="ECO:0000256" key="2">
    <source>
        <dbReference type="SAM" id="Coils"/>
    </source>
</evidence>
<reference evidence="5" key="1">
    <citation type="submission" date="2012-09" db="EMBL/GenBank/DDBJ databases">
        <authorList>
            <person name="Martin A.A."/>
        </authorList>
    </citation>
    <scope>NUCLEOTIDE SEQUENCE</scope>
</reference>
<proteinExistence type="predicted"/>
<keyword evidence="3" id="KW-0472">Membrane</keyword>
<dbReference type="Proteomes" id="UP000035642">
    <property type="component" value="Unassembled WGS sequence"/>
</dbReference>
<dbReference type="PANTHER" id="PTHR45701">
    <property type="entry name" value="SYNAPTOBREVIN FAMILY MEMBER"/>
    <property type="match status" value="1"/>
</dbReference>
<dbReference type="GO" id="GO:0016020">
    <property type="term" value="C:membrane"/>
    <property type="evidence" value="ECO:0007669"/>
    <property type="project" value="InterPro"/>
</dbReference>
<organism evidence="5 6">
    <name type="scientific">Angiostrongylus cantonensis</name>
    <name type="common">Rat lungworm</name>
    <dbReference type="NCBI Taxonomy" id="6313"/>
    <lineage>
        <taxon>Eukaryota</taxon>
        <taxon>Metazoa</taxon>
        <taxon>Ecdysozoa</taxon>
        <taxon>Nematoda</taxon>
        <taxon>Chromadorea</taxon>
        <taxon>Rhabditida</taxon>
        <taxon>Rhabditina</taxon>
        <taxon>Rhabditomorpha</taxon>
        <taxon>Strongyloidea</taxon>
        <taxon>Metastrongylidae</taxon>
        <taxon>Angiostrongylus</taxon>
    </lineage>
</organism>
<feature type="coiled-coil region" evidence="2">
    <location>
        <begin position="77"/>
        <end position="104"/>
    </location>
</feature>
<evidence type="ECO:0000259" key="4">
    <source>
        <dbReference type="PROSITE" id="PS50892"/>
    </source>
</evidence>